<dbReference type="EMBL" id="FNSV01000005">
    <property type="protein sequence ID" value="SEB69437.1"/>
    <property type="molecule type" value="Genomic_DNA"/>
</dbReference>
<protein>
    <submittedName>
        <fullName evidence="3">Anti-anti-sigma factor</fullName>
    </submittedName>
</protein>
<dbReference type="InterPro" id="IPR002645">
    <property type="entry name" value="STAS_dom"/>
</dbReference>
<dbReference type="Pfam" id="PF01740">
    <property type="entry name" value="STAS"/>
    <property type="match status" value="1"/>
</dbReference>
<sequence>MVYLRSVIDSPQHLRLALSQTAFFDQADPDEGGFALEVDEPVGGPIVLRVSGDLDAVTAPILAACLDEVVLRGRCAVVDLLPAGFVGCAALAVLADAGTRLREQRSRLTVAAFGPLRHILDDAGLDAVQCFGTLTDAFTAAHTGSASVVELVRPRPGRPAAPRRRPFGARRPTPSVG</sequence>
<accession>A0A1H4LFE0</accession>
<dbReference type="SUPFAM" id="SSF52091">
    <property type="entry name" value="SpoIIaa-like"/>
    <property type="match status" value="1"/>
</dbReference>
<dbReference type="OrthoDB" id="4484643at2"/>
<evidence type="ECO:0000259" key="2">
    <source>
        <dbReference type="PROSITE" id="PS50801"/>
    </source>
</evidence>
<organism evidence="3 4">
    <name type="scientific">Rhodococcus koreensis</name>
    <dbReference type="NCBI Taxonomy" id="99653"/>
    <lineage>
        <taxon>Bacteria</taxon>
        <taxon>Bacillati</taxon>
        <taxon>Actinomycetota</taxon>
        <taxon>Actinomycetes</taxon>
        <taxon>Mycobacteriales</taxon>
        <taxon>Nocardiaceae</taxon>
        <taxon>Rhodococcus</taxon>
    </lineage>
</organism>
<reference evidence="4" key="1">
    <citation type="submission" date="2016-10" db="EMBL/GenBank/DDBJ databases">
        <authorList>
            <person name="Varghese N."/>
            <person name="Submissions S."/>
        </authorList>
    </citation>
    <scope>NUCLEOTIDE SEQUENCE [LARGE SCALE GENOMIC DNA]</scope>
    <source>
        <strain evidence="4">DSM 44498</strain>
    </source>
</reference>
<feature type="region of interest" description="Disordered" evidence="1">
    <location>
        <begin position="155"/>
        <end position="177"/>
    </location>
</feature>
<feature type="domain" description="STAS" evidence="2">
    <location>
        <begin position="44"/>
        <end position="119"/>
    </location>
</feature>
<keyword evidence="4" id="KW-1185">Reference proteome</keyword>
<dbReference type="RefSeq" id="WP_016881795.1">
    <property type="nucleotide sequence ID" value="NZ_FNSV01000005.1"/>
</dbReference>
<dbReference type="InterPro" id="IPR036513">
    <property type="entry name" value="STAS_dom_sf"/>
</dbReference>
<evidence type="ECO:0000313" key="4">
    <source>
        <dbReference type="Proteomes" id="UP000183561"/>
    </source>
</evidence>
<gene>
    <name evidence="3" type="ORF">SAMN04490239_1259</name>
</gene>
<dbReference type="Proteomes" id="UP000183561">
    <property type="component" value="Unassembled WGS sequence"/>
</dbReference>
<dbReference type="Gene3D" id="3.30.750.24">
    <property type="entry name" value="STAS domain"/>
    <property type="match status" value="1"/>
</dbReference>
<proteinExistence type="predicted"/>
<evidence type="ECO:0000256" key="1">
    <source>
        <dbReference type="SAM" id="MobiDB-lite"/>
    </source>
</evidence>
<name>A0A1H4LFE0_9NOCA</name>
<dbReference type="CDD" id="cd07043">
    <property type="entry name" value="STAS_anti-anti-sigma_factors"/>
    <property type="match status" value="1"/>
</dbReference>
<dbReference type="AlphaFoldDB" id="A0A1H4LFE0"/>
<dbReference type="PROSITE" id="PS50801">
    <property type="entry name" value="STAS"/>
    <property type="match status" value="1"/>
</dbReference>
<evidence type="ECO:0000313" key="3">
    <source>
        <dbReference type="EMBL" id="SEB69437.1"/>
    </source>
</evidence>